<dbReference type="Proteomes" id="UP000515158">
    <property type="component" value="Unplaced"/>
</dbReference>
<name>A0A6P9AMH7_THRPL</name>
<dbReference type="InParanoid" id="A0A6P9AMH7"/>
<dbReference type="RefSeq" id="XP_034256771.1">
    <property type="nucleotide sequence ID" value="XM_034400880.1"/>
</dbReference>
<dbReference type="AlphaFoldDB" id="A0A6P9AMH7"/>
<accession>A0A6P9AMH7</accession>
<evidence type="ECO:0000313" key="2">
    <source>
        <dbReference type="RefSeq" id="XP_034256771.1"/>
    </source>
</evidence>
<sequence>MGVSSLLSVCRANLCPLEASCTLIEKTERFPAYTWIHSPALSYAEPCSTVLSPQLVSEFAGSSSPETWTVYRTSFSSGSCRTYPRLSCCRSGWCADDGATPYWRRLCGSTAICGGQMMMLVMIMKGFSHASIRMSTRGLYAPSFDLCQRLAASTCT</sequence>
<keyword evidence="1" id="KW-1185">Reference proteome</keyword>
<gene>
    <name evidence="2" type="primary">LOC117654308</name>
</gene>
<dbReference type="GeneID" id="117654308"/>
<dbReference type="KEGG" id="tpal:117654308"/>
<organism evidence="2">
    <name type="scientific">Thrips palmi</name>
    <name type="common">Melon thrips</name>
    <dbReference type="NCBI Taxonomy" id="161013"/>
    <lineage>
        <taxon>Eukaryota</taxon>
        <taxon>Metazoa</taxon>
        <taxon>Ecdysozoa</taxon>
        <taxon>Arthropoda</taxon>
        <taxon>Hexapoda</taxon>
        <taxon>Insecta</taxon>
        <taxon>Pterygota</taxon>
        <taxon>Neoptera</taxon>
        <taxon>Paraneoptera</taxon>
        <taxon>Thysanoptera</taxon>
        <taxon>Terebrantia</taxon>
        <taxon>Thripoidea</taxon>
        <taxon>Thripidae</taxon>
        <taxon>Thrips</taxon>
    </lineage>
</organism>
<evidence type="ECO:0000313" key="1">
    <source>
        <dbReference type="Proteomes" id="UP000515158"/>
    </source>
</evidence>
<protein>
    <submittedName>
        <fullName evidence="2">Uncharacterized protein LOC117654308 isoform X1</fullName>
    </submittedName>
</protein>
<reference evidence="2" key="1">
    <citation type="submission" date="2025-08" db="UniProtKB">
        <authorList>
            <consortium name="RefSeq"/>
        </authorList>
    </citation>
    <scope>IDENTIFICATION</scope>
    <source>
        <tissue evidence="2">Total insect</tissue>
    </source>
</reference>
<proteinExistence type="predicted"/>